<feature type="domain" description="IstB-like ATP-binding" evidence="1">
    <location>
        <begin position="148"/>
        <end position="262"/>
    </location>
</feature>
<dbReference type="Pfam" id="PF01695">
    <property type="entry name" value="IstB_IS21"/>
    <property type="match status" value="1"/>
</dbReference>
<evidence type="ECO:0000259" key="1">
    <source>
        <dbReference type="Pfam" id="PF01695"/>
    </source>
</evidence>
<keyword evidence="3" id="KW-1185">Reference proteome</keyword>
<dbReference type="KEGG" id="eri:EEI45_05110"/>
<dbReference type="SUPFAM" id="SSF52540">
    <property type="entry name" value="P-loop containing nucleoside triphosphate hydrolases"/>
    <property type="match status" value="1"/>
</dbReference>
<dbReference type="PANTHER" id="PTHR30050:SF4">
    <property type="entry name" value="ATP-BINDING PROTEIN RV3427C IN INSERTION SEQUENCE-RELATED"/>
    <property type="match status" value="1"/>
</dbReference>
<proteinExistence type="predicted"/>
<dbReference type="Gene3D" id="3.40.50.300">
    <property type="entry name" value="P-loop containing nucleotide triphosphate hydrolases"/>
    <property type="match status" value="1"/>
</dbReference>
<dbReference type="GO" id="GO:0005524">
    <property type="term" value="F:ATP binding"/>
    <property type="evidence" value="ECO:0007669"/>
    <property type="project" value="InterPro"/>
</dbReference>
<dbReference type="Proteomes" id="UP000278804">
    <property type="component" value="Chromosome"/>
</dbReference>
<sequence>MSMRNLKFELTDEQVQKRLETFERLRTLPEIIDFMKRFECPDAIIEANAFQFKNWVLNKRKAESYTPQELENDPSLGQYVDLIYDQSTGILSEQIYELPIVREIAEENAYLNQYVIFDLPLSLHNALFSKISIEHENPNYLNVLEDMINFVENDKLGYYLYGNLGIGKSYLSACVSNDFAKSGRNVAFIHVPKLMSHLKQLFTHPSEMEYTLRKLRKVPLLVLDDLGAEPITSWSRDEILLSILNERLENKKKTIITSNYSPDMLVDLYKLDNKGTSDEIRAKRLVDRIHALTIPYEMVGQNRRNK</sequence>
<name>A0A3Q8S7H9_9FIRM</name>
<protein>
    <submittedName>
        <fullName evidence="2">Primosomal protein DnaI</fullName>
    </submittedName>
</protein>
<evidence type="ECO:0000313" key="2">
    <source>
        <dbReference type="EMBL" id="AZK44209.1"/>
    </source>
</evidence>
<reference evidence="2 3" key="1">
    <citation type="journal article" date="2020" name="Int. J. Syst. Evol. Microbiol.">
        <title>Description of Erysipelothrix piscisicarius sp. nov., an emergent fish pathogen, and assessment of virulence using a tiger barb (Puntigrus tetrazona) infection model.</title>
        <authorList>
            <person name="Pomaranski E.K."/>
            <person name="Griffin M.J."/>
            <person name="Camus A.C."/>
            <person name="Armwood A.R."/>
            <person name="Shelley J."/>
            <person name="Waldbieser G.C."/>
            <person name="LaFrentz B.R."/>
            <person name="Garcia J.C."/>
            <person name="Yanong R."/>
            <person name="Soto E."/>
        </authorList>
    </citation>
    <scope>NUCLEOTIDE SEQUENCE [LARGE SCALE GENOMIC DNA]</scope>
    <source>
        <strain evidence="2 3">15TAL0474</strain>
    </source>
</reference>
<dbReference type="InterPro" id="IPR027417">
    <property type="entry name" value="P-loop_NTPase"/>
</dbReference>
<dbReference type="AlphaFoldDB" id="A0A3Q8S7H9"/>
<accession>A0A3Q8S7H9</accession>
<dbReference type="GO" id="GO:0006260">
    <property type="term" value="P:DNA replication"/>
    <property type="evidence" value="ECO:0007669"/>
    <property type="project" value="TreeGrafter"/>
</dbReference>
<dbReference type="RefSeq" id="WP_125164387.1">
    <property type="nucleotide sequence ID" value="NZ_CP034234.1"/>
</dbReference>
<organism evidence="2 3">
    <name type="scientific">Erysipelothrix piscisicarius</name>
    <dbReference type="NCBI Taxonomy" id="2485784"/>
    <lineage>
        <taxon>Bacteria</taxon>
        <taxon>Bacillati</taxon>
        <taxon>Bacillota</taxon>
        <taxon>Erysipelotrichia</taxon>
        <taxon>Erysipelotrichales</taxon>
        <taxon>Erysipelotrichaceae</taxon>
        <taxon>Erysipelothrix</taxon>
    </lineage>
</organism>
<dbReference type="InterPro" id="IPR002611">
    <property type="entry name" value="IstB_ATP-bd"/>
</dbReference>
<gene>
    <name evidence="2" type="ORF">EEI45_05110</name>
</gene>
<dbReference type="EMBL" id="CP034234">
    <property type="protein sequence ID" value="AZK44209.1"/>
    <property type="molecule type" value="Genomic_DNA"/>
</dbReference>
<evidence type="ECO:0000313" key="3">
    <source>
        <dbReference type="Proteomes" id="UP000278804"/>
    </source>
</evidence>
<dbReference type="PANTHER" id="PTHR30050">
    <property type="entry name" value="CHROMOSOMAL REPLICATION INITIATOR PROTEIN DNAA"/>
    <property type="match status" value="1"/>
</dbReference>